<dbReference type="AlphaFoldDB" id="A0A6A6RYE1"/>
<gene>
    <name evidence="1" type="ORF">P280DRAFT_321957</name>
</gene>
<proteinExistence type="predicted"/>
<sequence length="95" mass="11015">MQMRKRLLVSVECLRQSLLRDDGLGCTRLAYRCCSQPRSRFERQGTLTSHPSRVYQRKIAPQRLSIRRRLPPTLTSCTWMFDMSVRPVSIVASSS</sequence>
<dbReference type="EMBL" id="MU006784">
    <property type="protein sequence ID" value="KAF2640569.1"/>
    <property type="molecule type" value="Genomic_DNA"/>
</dbReference>
<keyword evidence="2" id="KW-1185">Reference proteome</keyword>
<name>A0A6A6RYE1_9PLEO</name>
<evidence type="ECO:0000313" key="2">
    <source>
        <dbReference type="Proteomes" id="UP000799753"/>
    </source>
</evidence>
<dbReference type="Proteomes" id="UP000799753">
    <property type="component" value="Unassembled WGS sequence"/>
</dbReference>
<accession>A0A6A6RYE1</accession>
<evidence type="ECO:0000313" key="1">
    <source>
        <dbReference type="EMBL" id="KAF2640569.1"/>
    </source>
</evidence>
<protein>
    <submittedName>
        <fullName evidence="1">Uncharacterized protein</fullName>
    </submittedName>
</protein>
<reference evidence="1" key="1">
    <citation type="journal article" date="2020" name="Stud. Mycol.">
        <title>101 Dothideomycetes genomes: a test case for predicting lifestyles and emergence of pathogens.</title>
        <authorList>
            <person name="Haridas S."/>
            <person name="Albert R."/>
            <person name="Binder M."/>
            <person name="Bloem J."/>
            <person name="Labutti K."/>
            <person name="Salamov A."/>
            <person name="Andreopoulos B."/>
            <person name="Baker S."/>
            <person name="Barry K."/>
            <person name="Bills G."/>
            <person name="Bluhm B."/>
            <person name="Cannon C."/>
            <person name="Castanera R."/>
            <person name="Culley D."/>
            <person name="Daum C."/>
            <person name="Ezra D."/>
            <person name="Gonzalez J."/>
            <person name="Henrissat B."/>
            <person name="Kuo A."/>
            <person name="Liang C."/>
            <person name="Lipzen A."/>
            <person name="Lutzoni F."/>
            <person name="Magnuson J."/>
            <person name="Mondo S."/>
            <person name="Nolan M."/>
            <person name="Ohm R."/>
            <person name="Pangilinan J."/>
            <person name="Park H.-J."/>
            <person name="Ramirez L."/>
            <person name="Alfaro M."/>
            <person name="Sun H."/>
            <person name="Tritt A."/>
            <person name="Yoshinaga Y."/>
            <person name="Zwiers L.-H."/>
            <person name="Turgeon B."/>
            <person name="Goodwin S."/>
            <person name="Spatafora J."/>
            <person name="Crous P."/>
            <person name="Grigoriev I."/>
        </authorList>
    </citation>
    <scope>NUCLEOTIDE SEQUENCE</scope>
    <source>
        <strain evidence="1">CBS 473.64</strain>
    </source>
</reference>
<organism evidence="1 2">
    <name type="scientific">Massarina eburnea CBS 473.64</name>
    <dbReference type="NCBI Taxonomy" id="1395130"/>
    <lineage>
        <taxon>Eukaryota</taxon>
        <taxon>Fungi</taxon>
        <taxon>Dikarya</taxon>
        <taxon>Ascomycota</taxon>
        <taxon>Pezizomycotina</taxon>
        <taxon>Dothideomycetes</taxon>
        <taxon>Pleosporomycetidae</taxon>
        <taxon>Pleosporales</taxon>
        <taxon>Massarineae</taxon>
        <taxon>Massarinaceae</taxon>
        <taxon>Massarina</taxon>
    </lineage>
</organism>